<gene>
    <name evidence="1" type="ORF">TNCT_300451</name>
</gene>
<dbReference type="Proteomes" id="UP000887116">
    <property type="component" value="Unassembled WGS sequence"/>
</dbReference>
<accession>A0A8X6F261</accession>
<comment type="caution">
    <text evidence="1">The sequence shown here is derived from an EMBL/GenBank/DDBJ whole genome shotgun (WGS) entry which is preliminary data.</text>
</comment>
<proteinExistence type="predicted"/>
<dbReference type="EMBL" id="BMAO01010559">
    <property type="protein sequence ID" value="GFQ67972.1"/>
    <property type="molecule type" value="Genomic_DNA"/>
</dbReference>
<sequence length="47" mass="5463">MELLHSGEHEIAVDEFVEADNDRPVTILSRRHSMFRHCRGKDVRSVS</sequence>
<keyword evidence="2" id="KW-1185">Reference proteome</keyword>
<dbReference type="AlphaFoldDB" id="A0A8X6F261"/>
<evidence type="ECO:0000313" key="2">
    <source>
        <dbReference type="Proteomes" id="UP000887116"/>
    </source>
</evidence>
<feature type="non-terminal residue" evidence="1">
    <location>
        <position position="47"/>
    </location>
</feature>
<reference evidence="1" key="1">
    <citation type="submission" date="2020-07" db="EMBL/GenBank/DDBJ databases">
        <title>Multicomponent nature underlies the extraordinary mechanical properties of spider dragline silk.</title>
        <authorList>
            <person name="Kono N."/>
            <person name="Nakamura H."/>
            <person name="Mori M."/>
            <person name="Yoshida Y."/>
            <person name="Ohtoshi R."/>
            <person name="Malay A.D."/>
            <person name="Moran D.A.P."/>
            <person name="Tomita M."/>
            <person name="Numata K."/>
            <person name="Arakawa K."/>
        </authorList>
    </citation>
    <scope>NUCLEOTIDE SEQUENCE</scope>
</reference>
<name>A0A8X6F261_TRICU</name>
<evidence type="ECO:0000313" key="1">
    <source>
        <dbReference type="EMBL" id="GFQ67972.1"/>
    </source>
</evidence>
<organism evidence="1 2">
    <name type="scientific">Trichonephila clavata</name>
    <name type="common">Joro spider</name>
    <name type="synonym">Nephila clavata</name>
    <dbReference type="NCBI Taxonomy" id="2740835"/>
    <lineage>
        <taxon>Eukaryota</taxon>
        <taxon>Metazoa</taxon>
        <taxon>Ecdysozoa</taxon>
        <taxon>Arthropoda</taxon>
        <taxon>Chelicerata</taxon>
        <taxon>Arachnida</taxon>
        <taxon>Araneae</taxon>
        <taxon>Araneomorphae</taxon>
        <taxon>Entelegynae</taxon>
        <taxon>Araneoidea</taxon>
        <taxon>Nephilidae</taxon>
        <taxon>Trichonephila</taxon>
    </lineage>
</organism>
<protein>
    <submittedName>
        <fullName evidence="1">Uncharacterized protein</fullName>
    </submittedName>
</protein>